<dbReference type="InterPro" id="IPR015947">
    <property type="entry name" value="PUA-like_sf"/>
</dbReference>
<sequence length="516" mass="58933">MGTSTPPDHPSTAFNGQSALLNQPIGDDTAEHEPYSFDEDEEKTPKATAEVFKCPVGSHVLCDVVKLPCGQCLCKACLPKSYRRVGIERTWPGTLDRHLGILCPCCNEEHTEGDCWPDFLSNKALQRVQSLIATLNVMPITGAQQLVEAFEALHIDSTTPEDDPRSLFEHDEVPRKGPIDKMERILRREMDCAICHALLYQPWTTPCGHTFCRNCVTRSLEISPTCPTCRTHIRLQNLDHRSSQPNDFIVRITKYFWSDDLVQRKEHMRLEYPYLQDDSGLSMPLFICTVSFPCMPTLLHVFEQKYRNMMRRVWGNGYGDKHFGMVLPDSDNITAPVGVRLRIDEFNGLPDGRSLLETTGTSRFRVKRHEFHEDGYVLAEVEDFEDVSLHEQEHREAVEIMAAPPLPADFQPTTHEDLNSMTTKEMMDYAYSSITLLHQSSPGWLHARILAIYGQCPNDPSLFPWWLGSIIPADETQKVRLLEQVTVRERMKICCGWILEWTARRRSSSWSACCSM</sequence>
<name>A0A2T3AMX1_9PEZI</name>
<dbReference type="Pfam" id="PF02190">
    <property type="entry name" value="LON_substr_bdg"/>
    <property type="match status" value="1"/>
</dbReference>
<reference evidence="8 9" key="1">
    <citation type="journal article" date="2018" name="Mycol. Prog.">
        <title>Coniella lustricola, a new species from submerged detritus.</title>
        <authorList>
            <person name="Raudabaugh D.B."/>
            <person name="Iturriaga T."/>
            <person name="Carver A."/>
            <person name="Mondo S."/>
            <person name="Pangilinan J."/>
            <person name="Lipzen A."/>
            <person name="He G."/>
            <person name="Amirebrahimi M."/>
            <person name="Grigoriev I.V."/>
            <person name="Miller A.N."/>
        </authorList>
    </citation>
    <scope>NUCLEOTIDE SEQUENCE [LARGE SCALE GENOMIC DNA]</scope>
    <source>
        <strain evidence="8 9">B22-T-1</strain>
    </source>
</reference>
<dbReference type="InterPro" id="IPR013083">
    <property type="entry name" value="Znf_RING/FYVE/PHD"/>
</dbReference>
<dbReference type="SUPFAM" id="SSF57850">
    <property type="entry name" value="RING/U-box"/>
    <property type="match status" value="2"/>
</dbReference>
<dbReference type="STRING" id="2025994.A0A2T3AMX1"/>
<proteinExistence type="predicted"/>
<dbReference type="InterPro" id="IPR017907">
    <property type="entry name" value="Znf_RING_CS"/>
</dbReference>
<accession>A0A2T3AMX1</accession>
<keyword evidence="3" id="KW-0862">Zinc</keyword>
<dbReference type="PROSITE" id="PS50089">
    <property type="entry name" value="ZF_RING_2"/>
    <property type="match status" value="1"/>
</dbReference>
<dbReference type="InterPro" id="IPR001841">
    <property type="entry name" value="Znf_RING"/>
</dbReference>
<evidence type="ECO:0000256" key="3">
    <source>
        <dbReference type="ARBA" id="ARBA00022833"/>
    </source>
</evidence>
<dbReference type="SMART" id="SM00464">
    <property type="entry name" value="LON"/>
    <property type="match status" value="1"/>
</dbReference>
<dbReference type="InterPro" id="IPR003111">
    <property type="entry name" value="Lon_prtase_N"/>
</dbReference>
<dbReference type="OrthoDB" id="264917at2759"/>
<feature type="domain" description="RING-type" evidence="6">
    <location>
        <begin position="192"/>
        <end position="230"/>
    </location>
</feature>
<dbReference type="AlphaFoldDB" id="A0A2T3AMX1"/>
<evidence type="ECO:0000313" key="8">
    <source>
        <dbReference type="EMBL" id="PSS03791.1"/>
    </source>
</evidence>
<evidence type="ECO:0000256" key="4">
    <source>
        <dbReference type="PROSITE-ProRule" id="PRU00175"/>
    </source>
</evidence>
<dbReference type="SMART" id="SM00184">
    <property type="entry name" value="RING"/>
    <property type="match status" value="2"/>
</dbReference>
<dbReference type="PANTHER" id="PTHR23327:SF42">
    <property type="entry name" value="LON PEPTIDASE N-TERMINAL DOMAIN AND RING FINGER PROTEIN C14F5.10C"/>
    <property type="match status" value="1"/>
</dbReference>
<evidence type="ECO:0000256" key="5">
    <source>
        <dbReference type="SAM" id="MobiDB-lite"/>
    </source>
</evidence>
<dbReference type="PROSITE" id="PS51787">
    <property type="entry name" value="LON_N"/>
    <property type="match status" value="1"/>
</dbReference>
<feature type="region of interest" description="Disordered" evidence="5">
    <location>
        <begin position="1"/>
        <end position="42"/>
    </location>
</feature>
<organism evidence="8 9">
    <name type="scientific">Coniella lustricola</name>
    <dbReference type="NCBI Taxonomy" id="2025994"/>
    <lineage>
        <taxon>Eukaryota</taxon>
        <taxon>Fungi</taxon>
        <taxon>Dikarya</taxon>
        <taxon>Ascomycota</taxon>
        <taxon>Pezizomycotina</taxon>
        <taxon>Sordariomycetes</taxon>
        <taxon>Sordariomycetidae</taxon>
        <taxon>Diaporthales</taxon>
        <taxon>Schizoparmaceae</taxon>
        <taxon>Coniella</taxon>
    </lineage>
</organism>
<dbReference type="SUPFAM" id="SSF88697">
    <property type="entry name" value="PUA domain-like"/>
    <property type="match status" value="1"/>
</dbReference>
<dbReference type="GO" id="GO:0008270">
    <property type="term" value="F:zinc ion binding"/>
    <property type="evidence" value="ECO:0007669"/>
    <property type="project" value="UniProtKB-KW"/>
</dbReference>
<feature type="compositionally biased region" description="Polar residues" evidence="5">
    <location>
        <begin position="1"/>
        <end position="21"/>
    </location>
</feature>
<dbReference type="PROSITE" id="PS00518">
    <property type="entry name" value="ZF_RING_1"/>
    <property type="match status" value="1"/>
</dbReference>
<evidence type="ECO:0000259" key="6">
    <source>
        <dbReference type="PROSITE" id="PS50089"/>
    </source>
</evidence>
<evidence type="ECO:0000256" key="1">
    <source>
        <dbReference type="ARBA" id="ARBA00022723"/>
    </source>
</evidence>
<dbReference type="InParanoid" id="A0A2T3AMX1"/>
<evidence type="ECO:0000256" key="2">
    <source>
        <dbReference type="ARBA" id="ARBA00022771"/>
    </source>
</evidence>
<dbReference type="Gene3D" id="2.30.130.40">
    <property type="entry name" value="LON domain-like"/>
    <property type="match status" value="1"/>
</dbReference>
<dbReference type="EMBL" id="KZ678373">
    <property type="protein sequence ID" value="PSS03791.1"/>
    <property type="molecule type" value="Genomic_DNA"/>
</dbReference>
<dbReference type="Proteomes" id="UP000241462">
    <property type="component" value="Unassembled WGS sequence"/>
</dbReference>
<dbReference type="Gene3D" id="3.30.40.10">
    <property type="entry name" value="Zinc/RING finger domain, C3HC4 (zinc finger)"/>
    <property type="match status" value="2"/>
</dbReference>
<dbReference type="CDD" id="cd16514">
    <property type="entry name" value="RING-HC_LONFs_rpt2"/>
    <property type="match status" value="1"/>
</dbReference>
<feature type="domain" description="Lon N-terminal" evidence="7">
    <location>
        <begin position="280"/>
        <end position="502"/>
    </location>
</feature>
<keyword evidence="1" id="KW-0479">Metal-binding</keyword>
<dbReference type="PANTHER" id="PTHR23327">
    <property type="entry name" value="RING FINGER PROTEIN 127"/>
    <property type="match status" value="1"/>
</dbReference>
<dbReference type="Pfam" id="PF13923">
    <property type="entry name" value="zf-C3HC4_2"/>
    <property type="match status" value="1"/>
</dbReference>
<keyword evidence="2 4" id="KW-0863">Zinc-finger</keyword>
<evidence type="ECO:0000313" key="9">
    <source>
        <dbReference type="Proteomes" id="UP000241462"/>
    </source>
</evidence>
<gene>
    <name evidence="8" type="ORF">BD289DRAFT_97415</name>
</gene>
<dbReference type="InterPro" id="IPR046336">
    <property type="entry name" value="Lon_prtase_N_sf"/>
</dbReference>
<dbReference type="GO" id="GO:0061630">
    <property type="term" value="F:ubiquitin protein ligase activity"/>
    <property type="evidence" value="ECO:0007669"/>
    <property type="project" value="TreeGrafter"/>
</dbReference>
<evidence type="ECO:0000259" key="7">
    <source>
        <dbReference type="PROSITE" id="PS51787"/>
    </source>
</evidence>
<protein>
    <submittedName>
        <fullName evidence="8">PUA-like domain-containing protein</fullName>
    </submittedName>
</protein>
<keyword evidence="9" id="KW-1185">Reference proteome</keyword>